<organismHost>
    <name type="scientific">Saccharolobus shibatae</name>
    <dbReference type="NCBI Taxonomy" id="2286"/>
</organismHost>
<evidence type="ECO:0000313" key="2">
    <source>
        <dbReference type="Proteomes" id="UP000263690"/>
    </source>
</evidence>
<accession>A0A346LU72</accession>
<name>A0A346LU72_SUFV1</name>
<sequence>MLYKGALKFGNLDIDCNPCVVRGEYFYQNDLLVVSKGIVILKSVDDVIVITNQRVIRIPIVALQTILTNKNMLSVIGI</sequence>
<reference evidence="1" key="1">
    <citation type="journal article" date="2018" name="Nat. Commun.">
        <title>Structural conservation in a membrane-enveloped filamentous virus infecting a hyperthermophilic acidophile.</title>
        <authorList>
            <person name="Liu Y."/>
            <person name="Osinski T."/>
            <person name="Wang F."/>
            <person name="Krupovic M."/>
            <person name="Schouten S."/>
            <person name="Kasson P."/>
            <person name="Prangishvili D."/>
            <person name="Egelman E.H."/>
        </authorList>
    </citation>
    <scope>NUCLEOTIDE SEQUENCE [LARGE SCALE GENOMIC DNA]</scope>
    <source>
        <strain evidence="1">S48</strain>
    </source>
</reference>
<proteinExistence type="predicted"/>
<gene>
    <name evidence="1" type="ORF">SFV1gp33</name>
</gene>
<protein>
    <submittedName>
        <fullName evidence="1">VP7</fullName>
    </submittedName>
</protein>
<organism evidence="1">
    <name type="scientific">Sulfolobus filamentous virus 1</name>
    <name type="common">SFV1</name>
    <name type="synonym">Sulfolobus virus SFV-1</name>
    <dbReference type="NCBI Taxonomy" id="2304198"/>
    <lineage>
        <taxon>Viruses</taxon>
        <taxon>Adnaviria</taxon>
        <taxon>Zilligvirae</taxon>
        <taxon>Taleaviricota</taxon>
        <taxon>Tokiviricetes</taxon>
        <taxon>Ligamenvirales</taxon>
        <taxon>Lipothrixviridae</taxon>
        <taxon>Alphalipothrixvirus</taxon>
        <taxon>Alphalipothrixvirus beppuense</taxon>
    </lineage>
</organism>
<dbReference type="EMBL" id="MH447526">
    <property type="protein sequence ID" value="AXQ00115.1"/>
    <property type="molecule type" value="Genomic_DNA"/>
</dbReference>
<keyword evidence="2" id="KW-1185">Reference proteome</keyword>
<dbReference type="Proteomes" id="UP000263690">
    <property type="component" value="Segment"/>
</dbReference>
<evidence type="ECO:0000313" key="1">
    <source>
        <dbReference type="EMBL" id="AXQ00115.1"/>
    </source>
</evidence>